<keyword evidence="3" id="KW-1185">Reference proteome</keyword>
<gene>
    <name evidence="2" type="ORF">BLA29_014835</name>
</gene>
<feature type="compositionally biased region" description="Polar residues" evidence="1">
    <location>
        <begin position="69"/>
        <end position="81"/>
    </location>
</feature>
<name>A0A1Y3AML1_EURMA</name>
<evidence type="ECO:0000313" key="2">
    <source>
        <dbReference type="EMBL" id="OTF69178.1"/>
    </source>
</evidence>
<feature type="region of interest" description="Disordered" evidence="1">
    <location>
        <begin position="46"/>
        <end position="81"/>
    </location>
</feature>
<evidence type="ECO:0000256" key="1">
    <source>
        <dbReference type="SAM" id="MobiDB-lite"/>
    </source>
</evidence>
<organism evidence="2 3">
    <name type="scientific">Euroglyphus maynei</name>
    <name type="common">Mayne's house dust mite</name>
    <dbReference type="NCBI Taxonomy" id="6958"/>
    <lineage>
        <taxon>Eukaryota</taxon>
        <taxon>Metazoa</taxon>
        <taxon>Ecdysozoa</taxon>
        <taxon>Arthropoda</taxon>
        <taxon>Chelicerata</taxon>
        <taxon>Arachnida</taxon>
        <taxon>Acari</taxon>
        <taxon>Acariformes</taxon>
        <taxon>Sarcoptiformes</taxon>
        <taxon>Astigmata</taxon>
        <taxon>Psoroptidia</taxon>
        <taxon>Analgoidea</taxon>
        <taxon>Pyroglyphidae</taxon>
        <taxon>Pyroglyphinae</taxon>
        <taxon>Euroglyphus</taxon>
    </lineage>
</organism>
<dbReference type="EMBL" id="MUJZ01071834">
    <property type="protein sequence ID" value="OTF69178.1"/>
    <property type="molecule type" value="Genomic_DNA"/>
</dbReference>
<feature type="non-terminal residue" evidence="2">
    <location>
        <position position="81"/>
    </location>
</feature>
<accession>A0A1Y3AML1</accession>
<comment type="caution">
    <text evidence="2">The sequence shown here is derived from an EMBL/GenBank/DDBJ whole genome shotgun (WGS) entry which is preliminary data.</text>
</comment>
<reference evidence="2 3" key="1">
    <citation type="submission" date="2017-03" db="EMBL/GenBank/DDBJ databases">
        <title>Genome Survey of Euroglyphus maynei.</title>
        <authorList>
            <person name="Arlian L.G."/>
            <person name="Morgan M.S."/>
            <person name="Rider S.D."/>
        </authorList>
    </citation>
    <scope>NUCLEOTIDE SEQUENCE [LARGE SCALE GENOMIC DNA]</scope>
    <source>
        <strain evidence="2">Arlian Lab</strain>
        <tissue evidence="2">Whole body</tissue>
    </source>
</reference>
<sequence>MFENIIIHYNVQAEDPSTDFSDDDLDEKNGTIRNAEEIRRVNQLMFNQNEQQSSTNNRIRSSNRKFSFRYQTGNESDSNEL</sequence>
<evidence type="ECO:0000313" key="3">
    <source>
        <dbReference type="Proteomes" id="UP000194236"/>
    </source>
</evidence>
<proteinExistence type="predicted"/>
<dbReference type="Proteomes" id="UP000194236">
    <property type="component" value="Unassembled WGS sequence"/>
</dbReference>
<dbReference type="AlphaFoldDB" id="A0A1Y3AML1"/>
<protein>
    <submittedName>
        <fullName evidence="2">Uncharacterized protein</fullName>
    </submittedName>
</protein>